<gene>
    <name evidence="1" type="ORF">ACFOMD_15760</name>
</gene>
<evidence type="ECO:0000313" key="1">
    <source>
        <dbReference type="EMBL" id="MFC3714028.1"/>
    </source>
</evidence>
<reference evidence="2" key="1">
    <citation type="journal article" date="2019" name="Int. J. Syst. Evol. Microbiol.">
        <title>The Global Catalogue of Microorganisms (GCM) 10K type strain sequencing project: providing services to taxonomists for standard genome sequencing and annotation.</title>
        <authorList>
            <consortium name="The Broad Institute Genomics Platform"/>
            <consortium name="The Broad Institute Genome Sequencing Center for Infectious Disease"/>
            <person name="Wu L."/>
            <person name="Ma J."/>
        </authorList>
    </citation>
    <scope>NUCLEOTIDE SEQUENCE [LARGE SCALE GENOMIC DNA]</scope>
    <source>
        <strain evidence="2">KCTC 42644</strain>
    </source>
</reference>
<dbReference type="PROSITE" id="PS51257">
    <property type="entry name" value="PROKAR_LIPOPROTEIN"/>
    <property type="match status" value="1"/>
</dbReference>
<protein>
    <recommendedName>
        <fullName evidence="3">Lipoprotein</fullName>
    </recommendedName>
</protein>
<sequence>MKHRNWILPLALVAVIAACARPEHRIAQRLMDYGFDRSTATCVGDELEDRLSNRQLKTLADLVTGLSRDGRDLRKMTVRELAEHVRRSGDPELLGVLTRAGIGCAVLG</sequence>
<dbReference type="RefSeq" id="WP_380863084.1">
    <property type="nucleotide sequence ID" value="NZ_JBHRXV010000011.1"/>
</dbReference>
<proteinExistence type="predicted"/>
<evidence type="ECO:0008006" key="3">
    <source>
        <dbReference type="Google" id="ProtNLM"/>
    </source>
</evidence>
<dbReference type="EMBL" id="JBHRXV010000011">
    <property type="protein sequence ID" value="MFC3714028.1"/>
    <property type="molecule type" value="Genomic_DNA"/>
</dbReference>
<evidence type="ECO:0000313" key="2">
    <source>
        <dbReference type="Proteomes" id="UP001595615"/>
    </source>
</evidence>
<accession>A0ABV7XFH7</accession>
<organism evidence="1 2">
    <name type="scientific">Sphingoaurantiacus capsulatus</name>
    <dbReference type="NCBI Taxonomy" id="1771310"/>
    <lineage>
        <taxon>Bacteria</taxon>
        <taxon>Pseudomonadati</taxon>
        <taxon>Pseudomonadota</taxon>
        <taxon>Alphaproteobacteria</taxon>
        <taxon>Sphingomonadales</taxon>
        <taxon>Sphingosinicellaceae</taxon>
        <taxon>Sphingoaurantiacus</taxon>
    </lineage>
</organism>
<keyword evidence="2" id="KW-1185">Reference proteome</keyword>
<dbReference type="Proteomes" id="UP001595615">
    <property type="component" value="Unassembled WGS sequence"/>
</dbReference>
<comment type="caution">
    <text evidence="1">The sequence shown here is derived from an EMBL/GenBank/DDBJ whole genome shotgun (WGS) entry which is preliminary data.</text>
</comment>
<name>A0ABV7XFH7_9SPHN</name>